<dbReference type="Gene3D" id="3.40.50.150">
    <property type="entry name" value="Vaccinia Virus protein VP39"/>
    <property type="match status" value="1"/>
</dbReference>
<accession>A0A5K7ZEZ4</accession>
<evidence type="ECO:0000313" key="7">
    <source>
        <dbReference type="EMBL" id="BBO76974.1"/>
    </source>
</evidence>
<dbReference type="GO" id="GO:0008610">
    <property type="term" value="P:lipid biosynthetic process"/>
    <property type="evidence" value="ECO:0007669"/>
    <property type="project" value="InterPro"/>
</dbReference>
<evidence type="ECO:0000256" key="1">
    <source>
        <dbReference type="ARBA" id="ARBA00010815"/>
    </source>
</evidence>
<protein>
    <submittedName>
        <fullName evidence="7">Cyclopropane-fatty-acyl-phospholipid synthase</fullName>
    </submittedName>
</protein>
<feature type="active site" evidence="6">
    <location>
        <position position="344"/>
    </location>
</feature>
<dbReference type="PANTHER" id="PTHR43667:SF1">
    <property type="entry name" value="CYCLOPROPANE-FATTY-ACYL-PHOSPHOLIPID SYNTHASE"/>
    <property type="match status" value="1"/>
</dbReference>
<dbReference type="GO" id="GO:0032259">
    <property type="term" value="P:methylation"/>
    <property type="evidence" value="ECO:0007669"/>
    <property type="project" value="UniProtKB-KW"/>
</dbReference>
<dbReference type="InterPro" id="IPR029063">
    <property type="entry name" value="SAM-dependent_MTases_sf"/>
</dbReference>
<evidence type="ECO:0000256" key="6">
    <source>
        <dbReference type="PIRSR" id="PIRSR003085-1"/>
    </source>
</evidence>
<evidence type="ECO:0000256" key="3">
    <source>
        <dbReference type="ARBA" id="ARBA00022679"/>
    </source>
</evidence>
<proteinExistence type="inferred from homology"/>
<dbReference type="SUPFAM" id="SSF53335">
    <property type="entry name" value="S-adenosyl-L-methionine-dependent methyltransferases"/>
    <property type="match status" value="1"/>
</dbReference>
<keyword evidence="3" id="KW-0808">Transferase</keyword>
<dbReference type="CDD" id="cd02440">
    <property type="entry name" value="AdoMet_MTases"/>
    <property type="match status" value="1"/>
</dbReference>
<evidence type="ECO:0000313" key="8">
    <source>
        <dbReference type="Proteomes" id="UP000427769"/>
    </source>
</evidence>
<dbReference type="InterPro" id="IPR050723">
    <property type="entry name" value="CFA/CMAS"/>
</dbReference>
<dbReference type="KEGG" id="dwd:DSCW_43910"/>
<organism evidence="7 8">
    <name type="scientific">Desulfosarcina widdelii</name>
    <dbReference type="NCBI Taxonomy" id="947919"/>
    <lineage>
        <taxon>Bacteria</taxon>
        <taxon>Pseudomonadati</taxon>
        <taxon>Thermodesulfobacteriota</taxon>
        <taxon>Desulfobacteria</taxon>
        <taxon>Desulfobacterales</taxon>
        <taxon>Desulfosarcinaceae</taxon>
        <taxon>Desulfosarcina</taxon>
    </lineage>
</organism>
<evidence type="ECO:0000256" key="4">
    <source>
        <dbReference type="ARBA" id="ARBA00022691"/>
    </source>
</evidence>
<dbReference type="PIRSF" id="PIRSF003085">
    <property type="entry name" value="CMAS"/>
    <property type="match status" value="1"/>
</dbReference>
<dbReference type="PANTHER" id="PTHR43667">
    <property type="entry name" value="CYCLOPROPANE-FATTY-ACYL-PHOSPHOLIPID SYNTHASE"/>
    <property type="match status" value="1"/>
</dbReference>
<comment type="similarity">
    <text evidence="1">Belongs to the CFA/CMAS family.</text>
</comment>
<dbReference type="RefSeq" id="WP_155305767.1">
    <property type="nucleotide sequence ID" value="NZ_AP021875.1"/>
</dbReference>
<evidence type="ECO:0000256" key="2">
    <source>
        <dbReference type="ARBA" id="ARBA00022603"/>
    </source>
</evidence>
<keyword evidence="4" id="KW-0949">S-adenosyl-L-methionine</keyword>
<reference evidence="7 8" key="1">
    <citation type="submission" date="2019-11" db="EMBL/GenBank/DDBJ databases">
        <title>Comparative genomics of hydrocarbon-degrading Desulfosarcina strains.</title>
        <authorList>
            <person name="Watanabe M."/>
            <person name="Kojima H."/>
            <person name="Fukui M."/>
        </authorList>
    </citation>
    <scope>NUCLEOTIDE SEQUENCE [LARGE SCALE GENOMIC DNA]</scope>
    <source>
        <strain evidence="7 8">PP31</strain>
    </source>
</reference>
<dbReference type="InterPro" id="IPR003333">
    <property type="entry name" value="CMAS"/>
</dbReference>
<dbReference type="Pfam" id="PF02353">
    <property type="entry name" value="CMAS"/>
    <property type="match status" value="1"/>
</dbReference>
<keyword evidence="5" id="KW-0443">Lipid metabolism</keyword>
<dbReference type="NCBIfam" id="NF008686">
    <property type="entry name" value="PRK11705.1"/>
    <property type="match status" value="1"/>
</dbReference>
<dbReference type="EMBL" id="AP021875">
    <property type="protein sequence ID" value="BBO76974.1"/>
    <property type="molecule type" value="Genomic_DNA"/>
</dbReference>
<evidence type="ECO:0000256" key="5">
    <source>
        <dbReference type="ARBA" id="ARBA00023098"/>
    </source>
</evidence>
<dbReference type="GO" id="GO:0008168">
    <property type="term" value="F:methyltransferase activity"/>
    <property type="evidence" value="ECO:0007669"/>
    <property type="project" value="UniProtKB-KW"/>
</dbReference>
<keyword evidence="2" id="KW-0489">Methyltransferase</keyword>
<name>A0A5K7ZEZ4_9BACT</name>
<dbReference type="OrthoDB" id="9782855at2"/>
<dbReference type="AlphaFoldDB" id="A0A5K7ZEZ4"/>
<keyword evidence="8" id="KW-1185">Reference proteome</keyword>
<sequence>MNATAPERLVREFFAGADIEIDGHRPWDIQVHHERFYKRLFAGGSMALGESYMDGWWDCPALDEFFDRILKIRLDQQVKKSAKALWCSLKAAFTHSPGRFRAFDIGRRHYDIGNKLFLLMLDKWMNYSCAYWKGGEDLDAAQEAKMDLICRKLQLRPGLRLLDIGCGWGGLAAYAAQHYGVEVTGITVSREQVKLARQRNEGLPVTIDLMDYRDLKTTFNRIVSVGMFEHVGARRYRTYMRTIRRCLAPDGLFLLHTIAGNQSRRSCDPWISRYIFPNSMLPSSRQISSAAEKLLVLEDWHSFGPDYDPTLMAWHRNFTENWERIRSDYDERFFRMWSYYLLACAGSFRARRNQLWQIVFSRNGLRPGYQSVR</sequence>
<dbReference type="Proteomes" id="UP000427769">
    <property type="component" value="Chromosome"/>
</dbReference>
<gene>
    <name evidence="7" type="primary">cdfA</name>
    <name evidence="7" type="ORF">DSCW_43910</name>
</gene>